<gene>
    <name evidence="2" type="ORF">H2200_004957</name>
</gene>
<keyword evidence="3" id="KW-1185">Reference proteome</keyword>
<dbReference type="Proteomes" id="UP001172673">
    <property type="component" value="Unassembled WGS sequence"/>
</dbReference>
<protein>
    <submittedName>
        <fullName evidence="2">Uncharacterized protein</fullName>
    </submittedName>
</protein>
<evidence type="ECO:0000313" key="2">
    <source>
        <dbReference type="EMBL" id="KAJ9611773.1"/>
    </source>
</evidence>
<proteinExistence type="predicted"/>
<dbReference type="AlphaFoldDB" id="A0AA38XE23"/>
<dbReference type="EMBL" id="JAPDRK010000006">
    <property type="protein sequence ID" value="KAJ9611773.1"/>
    <property type="molecule type" value="Genomic_DNA"/>
</dbReference>
<name>A0AA38XE23_9EURO</name>
<evidence type="ECO:0000256" key="1">
    <source>
        <dbReference type="SAM" id="MobiDB-lite"/>
    </source>
</evidence>
<organism evidence="2 3">
    <name type="scientific">Cladophialophora chaetospira</name>
    <dbReference type="NCBI Taxonomy" id="386627"/>
    <lineage>
        <taxon>Eukaryota</taxon>
        <taxon>Fungi</taxon>
        <taxon>Dikarya</taxon>
        <taxon>Ascomycota</taxon>
        <taxon>Pezizomycotina</taxon>
        <taxon>Eurotiomycetes</taxon>
        <taxon>Chaetothyriomycetidae</taxon>
        <taxon>Chaetothyriales</taxon>
        <taxon>Herpotrichiellaceae</taxon>
        <taxon>Cladophialophora</taxon>
    </lineage>
</organism>
<feature type="compositionally biased region" description="Pro residues" evidence="1">
    <location>
        <begin position="115"/>
        <end position="131"/>
    </location>
</feature>
<sequence>MLQAGTRPPNGPETYLHRIPSLAVLNSIRVQEYEYLQQRVTMHPTSILISLFSLALALPNPSPDLSFAPPGLCATAGQFVCVSKTSFAICDDFLVGSVQELASGDMRCSATTNSAPPPPPPASVTTPPPPAKTYHKSKASVPPPPETLSVPPSKNPDCHFGVASVNPACVSDPPTIPTDG</sequence>
<accession>A0AA38XE23</accession>
<reference evidence="2" key="1">
    <citation type="submission" date="2022-10" db="EMBL/GenBank/DDBJ databases">
        <title>Culturing micro-colonial fungi from biological soil crusts in the Mojave desert and describing Neophaeococcomyces mojavensis, and introducing the new genera and species Taxawa tesnikishii.</title>
        <authorList>
            <person name="Kurbessoian T."/>
            <person name="Stajich J.E."/>
        </authorList>
    </citation>
    <scope>NUCLEOTIDE SEQUENCE</scope>
    <source>
        <strain evidence="2">TK_41</strain>
    </source>
</reference>
<evidence type="ECO:0000313" key="3">
    <source>
        <dbReference type="Proteomes" id="UP001172673"/>
    </source>
</evidence>
<comment type="caution">
    <text evidence="2">The sequence shown here is derived from an EMBL/GenBank/DDBJ whole genome shotgun (WGS) entry which is preliminary data.</text>
</comment>
<feature type="region of interest" description="Disordered" evidence="1">
    <location>
        <begin position="108"/>
        <end position="156"/>
    </location>
</feature>